<dbReference type="PROSITE" id="PS50801">
    <property type="entry name" value="STAS"/>
    <property type="match status" value="1"/>
</dbReference>
<feature type="region of interest" description="Disordered" evidence="4">
    <location>
        <begin position="109"/>
        <end position="147"/>
    </location>
</feature>
<evidence type="ECO:0000259" key="5">
    <source>
        <dbReference type="PROSITE" id="PS50110"/>
    </source>
</evidence>
<dbReference type="PANTHER" id="PTHR33495">
    <property type="entry name" value="ANTI-SIGMA FACTOR ANTAGONIST TM_1081-RELATED-RELATED"/>
    <property type="match status" value="1"/>
</dbReference>
<dbReference type="Gene3D" id="3.30.750.24">
    <property type="entry name" value="STAS domain"/>
    <property type="match status" value="1"/>
</dbReference>
<dbReference type="NCBIfam" id="TIGR00377">
    <property type="entry name" value="ant_ant_sig"/>
    <property type="match status" value="1"/>
</dbReference>
<feature type="domain" description="STAS" evidence="6">
    <location>
        <begin position="3"/>
        <end position="112"/>
    </location>
</feature>
<feature type="compositionally biased region" description="Pro residues" evidence="4">
    <location>
        <begin position="110"/>
        <end position="121"/>
    </location>
</feature>
<feature type="modified residue" description="4-aspartylphosphate" evidence="2">
    <location>
        <position position="202"/>
    </location>
</feature>
<dbReference type="InterPro" id="IPR036513">
    <property type="entry name" value="STAS_dom_sf"/>
</dbReference>
<dbReference type="InterPro" id="IPR002645">
    <property type="entry name" value="STAS_dom"/>
</dbReference>
<dbReference type="SUPFAM" id="SSF52091">
    <property type="entry name" value="SpoIIaa-like"/>
    <property type="match status" value="1"/>
</dbReference>
<dbReference type="PROSITE" id="PS50110">
    <property type="entry name" value="RESPONSE_REGULATORY"/>
    <property type="match status" value="1"/>
</dbReference>
<sequence>MELSLTTRRGDGHAVVMVGGEVDVYTAPRLREHLVEVSYEGTGLLIVDMSRVEFLDSTGLGVIVGALRRQRAMGGRLVVVCPHERLNKIFRITALDRVFELYESVDHALEPPPAAESPAPPGQEATAPAAEPLVIGKRTRRPRRTAPADPAAPITVVVVGDRDGEHAGLAADGRIVVTGVVNTAAAAVALLDQHDPDVVILDAALPDGSGLDLARAVRASRRAMGIVILSAHDGDDIILAALDTGASALVVAHGPPGSLASAVRHAAANPHSFAADGLAAAVSRSLER</sequence>
<reference evidence="7" key="2">
    <citation type="submission" date="2020-09" db="EMBL/GenBank/DDBJ databases">
        <authorList>
            <person name="Sun Q."/>
            <person name="Ohkuma M."/>
        </authorList>
    </citation>
    <scope>NUCLEOTIDE SEQUENCE</scope>
    <source>
        <strain evidence="7">JCM 19831</strain>
    </source>
</reference>
<dbReference type="EMBL" id="BMPI01000027">
    <property type="protein sequence ID" value="GGM45117.1"/>
    <property type="molecule type" value="Genomic_DNA"/>
</dbReference>
<dbReference type="GO" id="GO:0043856">
    <property type="term" value="F:anti-sigma factor antagonist activity"/>
    <property type="evidence" value="ECO:0007669"/>
    <property type="project" value="InterPro"/>
</dbReference>
<dbReference type="Gene3D" id="3.40.50.2300">
    <property type="match status" value="1"/>
</dbReference>
<dbReference type="CDD" id="cd07043">
    <property type="entry name" value="STAS_anti-anti-sigma_factors"/>
    <property type="match status" value="1"/>
</dbReference>
<dbReference type="Pfam" id="PF01740">
    <property type="entry name" value="STAS"/>
    <property type="match status" value="1"/>
</dbReference>
<evidence type="ECO:0000259" key="6">
    <source>
        <dbReference type="PROSITE" id="PS50801"/>
    </source>
</evidence>
<accession>A0A917TYI8</accession>
<dbReference type="SMART" id="SM00448">
    <property type="entry name" value="REC"/>
    <property type="match status" value="1"/>
</dbReference>
<dbReference type="Pfam" id="PF00072">
    <property type="entry name" value="Response_reg"/>
    <property type="match status" value="1"/>
</dbReference>
<dbReference type="Proteomes" id="UP000642070">
    <property type="component" value="Unassembled WGS sequence"/>
</dbReference>
<evidence type="ECO:0000256" key="4">
    <source>
        <dbReference type="SAM" id="MobiDB-lite"/>
    </source>
</evidence>
<dbReference type="InterPro" id="IPR011006">
    <property type="entry name" value="CheY-like_superfamily"/>
</dbReference>
<gene>
    <name evidence="7" type="ORF">GCM10007977_053310</name>
</gene>
<comment type="caution">
    <text evidence="7">The sequence shown here is derived from an EMBL/GenBank/DDBJ whole genome shotgun (WGS) entry which is preliminary data.</text>
</comment>
<proteinExistence type="inferred from homology"/>
<evidence type="ECO:0000256" key="3">
    <source>
        <dbReference type="RuleBase" id="RU003749"/>
    </source>
</evidence>
<dbReference type="PANTHER" id="PTHR33495:SF2">
    <property type="entry name" value="ANTI-SIGMA FACTOR ANTAGONIST TM_1081-RELATED"/>
    <property type="match status" value="1"/>
</dbReference>
<protein>
    <recommendedName>
        <fullName evidence="3">Anti-sigma factor antagonist</fullName>
    </recommendedName>
</protein>
<feature type="domain" description="Response regulatory" evidence="5">
    <location>
        <begin position="151"/>
        <end position="267"/>
    </location>
</feature>
<keyword evidence="2" id="KW-0597">Phosphoprotein</keyword>
<evidence type="ECO:0000313" key="8">
    <source>
        <dbReference type="Proteomes" id="UP000642070"/>
    </source>
</evidence>
<dbReference type="InterPro" id="IPR003658">
    <property type="entry name" value="Anti-sigma_ant"/>
</dbReference>
<evidence type="ECO:0000313" key="7">
    <source>
        <dbReference type="EMBL" id="GGM45117.1"/>
    </source>
</evidence>
<dbReference type="SUPFAM" id="SSF52172">
    <property type="entry name" value="CheY-like"/>
    <property type="match status" value="1"/>
</dbReference>
<reference evidence="7" key="1">
    <citation type="journal article" date="2014" name="Int. J. Syst. Evol. Microbiol.">
        <title>Complete genome sequence of Corynebacterium casei LMG S-19264T (=DSM 44701T), isolated from a smear-ripened cheese.</title>
        <authorList>
            <consortium name="US DOE Joint Genome Institute (JGI-PGF)"/>
            <person name="Walter F."/>
            <person name="Albersmeier A."/>
            <person name="Kalinowski J."/>
            <person name="Ruckert C."/>
        </authorList>
    </citation>
    <scope>NUCLEOTIDE SEQUENCE</scope>
    <source>
        <strain evidence="7">JCM 19831</strain>
    </source>
</reference>
<dbReference type="AlphaFoldDB" id="A0A917TYI8"/>
<organism evidence="7 8">
    <name type="scientific">Dactylosporangium sucinum</name>
    <dbReference type="NCBI Taxonomy" id="1424081"/>
    <lineage>
        <taxon>Bacteria</taxon>
        <taxon>Bacillati</taxon>
        <taxon>Actinomycetota</taxon>
        <taxon>Actinomycetes</taxon>
        <taxon>Micromonosporales</taxon>
        <taxon>Micromonosporaceae</taxon>
        <taxon>Dactylosporangium</taxon>
    </lineage>
</organism>
<evidence type="ECO:0000256" key="2">
    <source>
        <dbReference type="PROSITE-ProRule" id="PRU00169"/>
    </source>
</evidence>
<name>A0A917TYI8_9ACTN</name>
<dbReference type="InterPro" id="IPR001789">
    <property type="entry name" value="Sig_transdc_resp-reg_receiver"/>
</dbReference>
<dbReference type="GO" id="GO:0000160">
    <property type="term" value="P:phosphorelay signal transduction system"/>
    <property type="evidence" value="ECO:0007669"/>
    <property type="project" value="InterPro"/>
</dbReference>
<comment type="similarity">
    <text evidence="1 3">Belongs to the anti-sigma-factor antagonist family.</text>
</comment>
<keyword evidence="8" id="KW-1185">Reference proteome</keyword>
<evidence type="ECO:0000256" key="1">
    <source>
        <dbReference type="ARBA" id="ARBA00009013"/>
    </source>
</evidence>